<dbReference type="Gene3D" id="1.10.238.20">
    <property type="entry name" value="Pheromone/general odorant binding protein domain"/>
    <property type="match status" value="1"/>
</dbReference>
<name>A0A6M3GWI2_GLYPY</name>
<dbReference type="InterPro" id="IPR036728">
    <property type="entry name" value="PBP_GOBP_sf"/>
</dbReference>
<dbReference type="CDD" id="cd23992">
    <property type="entry name" value="PBP_GOBP"/>
    <property type="match status" value="1"/>
</dbReference>
<dbReference type="SMART" id="SM00708">
    <property type="entry name" value="PhBP"/>
    <property type="match status" value="1"/>
</dbReference>
<dbReference type="InterPro" id="IPR006170">
    <property type="entry name" value="PBP/GOBP"/>
</dbReference>
<gene>
    <name evidence="2" type="primary">OBP10</name>
</gene>
<evidence type="ECO:0000256" key="1">
    <source>
        <dbReference type="SAM" id="SignalP"/>
    </source>
</evidence>
<dbReference type="AlphaFoldDB" id="A0A6M3GWI2"/>
<feature type="signal peptide" evidence="1">
    <location>
        <begin position="1"/>
        <end position="18"/>
    </location>
</feature>
<dbReference type="GO" id="GO:0005549">
    <property type="term" value="F:odorant binding"/>
    <property type="evidence" value="ECO:0007669"/>
    <property type="project" value="InterPro"/>
</dbReference>
<reference evidence="2" key="1">
    <citation type="submission" date="2019-04" db="EMBL/GenBank/DDBJ databases">
        <authorList>
            <person name="Sheng S."/>
        </authorList>
    </citation>
    <scope>NUCLEOTIDE SEQUENCE</scope>
</reference>
<dbReference type="SUPFAM" id="SSF47565">
    <property type="entry name" value="Insect pheromone/odorant-binding proteins"/>
    <property type="match status" value="1"/>
</dbReference>
<accession>A0A6M3GWI2</accession>
<dbReference type="EMBL" id="MK819449">
    <property type="protein sequence ID" value="QIJ45744.1"/>
    <property type="molecule type" value="mRNA"/>
</dbReference>
<dbReference type="Pfam" id="PF01395">
    <property type="entry name" value="PBP_GOBP"/>
    <property type="match status" value="1"/>
</dbReference>
<sequence>MDGRLCFLLIALIGGCGAALTKEEFANIEADMIAHVKKCGDKFGLSDDDLKDMKEKADIDGVDPCLIGCVFKSLKLINDDGVYVPEVIAEESEKYLSNAEDKAKFKEIASACATVNDEEVSDGKEGCERAKLLLACFAKHKDELHPSRR</sequence>
<protein>
    <submittedName>
        <fullName evidence="2">Odorant binding protein</fullName>
    </submittedName>
</protein>
<evidence type="ECO:0000313" key="2">
    <source>
        <dbReference type="EMBL" id="QIJ45744.1"/>
    </source>
</evidence>
<organism evidence="2">
    <name type="scientific">Glyphodes pyloalis</name>
    <name type="common">Lesser mulberry snout moth</name>
    <dbReference type="NCBI Taxonomy" id="1242752"/>
    <lineage>
        <taxon>Eukaryota</taxon>
        <taxon>Metazoa</taxon>
        <taxon>Ecdysozoa</taxon>
        <taxon>Arthropoda</taxon>
        <taxon>Hexapoda</taxon>
        <taxon>Insecta</taxon>
        <taxon>Pterygota</taxon>
        <taxon>Neoptera</taxon>
        <taxon>Endopterygota</taxon>
        <taxon>Lepidoptera</taxon>
        <taxon>Glossata</taxon>
        <taxon>Ditrysia</taxon>
        <taxon>Pyraloidea</taxon>
        <taxon>Crambidae</taxon>
        <taxon>Spilomelinae</taxon>
        <taxon>Glyphodes</taxon>
    </lineage>
</organism>
<proteinExistence type="evidence at transcript level"/>
<dbReference type="PROSITE" id="PS51257">
    <property type="entry name" value="PROKAR_LIPOPROTEIN"/>
    <property type="match status" value="1"/>
</dbReference>
<keyword evidence="1" id="KW-0732">Signal</keyword>
<feature type="chain" id="PRO_5026678095" evidence="1">
    <location>
        <begin position="19"/>
        <end position="149"/>
    </location>
</feature>